<proteinExistence type="predicted"/>
<dbReference type="EMBL" id="CM037616">
    <property type="protein sequence ID" value="KAH7992766.1"/>
    <property type="molecule type" value="Genomic_DNA"/>
</dbReference>
<keyword evidence="2" id="KW-1185">Reference proteome</keyword>
<protein>
    <submittedName>
        <fullName evidence="1">Uncharacterized protein</fullName>
    </submittedName>
</protein>
<organism evidence="1 2">
    <name type="scientific">Sphaerodactylus townsendi</name>
    <dbReference type="NCBI Taxonomy" id="933632"/>
    <lineage>
        <taxon>Eukaryota</taxon>
        <taxon>Metazoa</taxon>
        <taxon>Chordata</taxon>
        <taxon>Craniata</taxon>
        <taxon>Vertebrata</taxon>
        <taxon>Euteleostomi</taxon>
        <taxon>Lepidosauria</taxon>
        <taxon>Squamata</taxon>
        <taxon>Bifurcata</taxon>
        <taxon>Gekkota</taxon>
        <taxon>Sphaerodactylidae</taxon>
        <taxon>Sphaerodactylus</taxon>
    </lineage>
</organism>
<accession>A0ACB8EJY8</accession>
<gene>
    <name evidence="1" type="ORF">K3G42_026994</name>
</gene>
<sequence length="105" mass="11660">MEKTQAGSSPSCLNITYYLAHGHCQSSVLSGFIPCANSQDGARYMKSLRAVGETQRVYTIQSAQPRQQPLFSNTRIIQSIGKNSITPVLWGRGRLRPPALFFMLK</sequence>
<evidence type="ECO:0000313" key="1">
    <source>
        <dbReference type="EMBL" id="KAH7992766.1"/>
    </source>
</evidence>
<dbReference type="Proteomes" id="UP000827872">
    <property type="component" value="Linkage Group LG03"/>
</dbReference>
<evidence type="ECO:0000313" key="2">
    <source>
        <dbReference type="Proteomes" id="UP000827872"/>
    </source>
</evidence>
<name>A0ACB8EJY8_9SAUR</name>
<reference evidence="1" key="1">
    <citation type="submission" date="2021-08" db="EMBL/GenBank/DDBJ databases">
        <title>The first chromosome-level gecko genome reveals the dynamic sex chromosomes of Neotropical dwarf geckos (Sphaerodactylidae: Sphaerodactylus).</title>
        <authorList>
            <person name="Pinto B.J."/>
            <person name="Keating S.E."/>
            <person name="Gamble T."/>
        </authorList>
    </citation>
    <scope>NUCLEOTIDE SEQUENCE</scope>
    <source>
        <strain evidence="1">TG3544</strain>
    </source>
</reference>
<comment type="caution">
    <text evidence="1">The sequence shown here is derived from an EMBL/GenBank/DDBJ whole genome shotgun (WGS) entry which is preliminary data.</text>
</comment>